<protein>
    <submittedName>
        <fullName evidence="2">Pyridoxamine 5'-phosphate oxidase family protein</fullName>
    </submittedName>
</protein>
<dbReference type="PANTHER" id="PTHR42815:SF2">
    <property type="entry name" value="FAD-BINDING, PUTATIVE (AFU_ORTHOLOGUE AFUA_6G07600)-RELATED"/>
    <property type="match status" value="1"/>
</dbReference>
<dbReference type="SUPFAM" id="SSF50475">
    <property type="entry name" value="FMN-binding split barrel"/>
    <property type="match status" value="1"/>
</dbReference>
<accession>A0ABU6JBC7</accession>
<keyword evidence="3" id="KW-1185">Reference proteome</keyword>
<comment type="caution">
    <text evidence="2">The sequence shown here is derived from an EMBL/GenBank/DDBJ whole genome shotgun (WGS) entry which is preliminary data.</text>
</comment>
<evidence type="ECO:0000313" key="3">
    <source>
        <dbReference type="Proteomes" id="UP001352263"/>
    </source>
</evidence>
<dbReference type="EMBL" id="JAWIIV010000012">
    <property type="protein sequence ID" value="MEC4720610.1"/>
    <property type="molecule type" value="Genomic_DNA"/>
</dbReference>
<feature type="region of interest" description="Disordered" evidence="1">
    <location>
        <begin position="1"/>
        <end position="23"/>
    </location>
</feature>
<proteinExistence type="predicted"/>
<organism evidence="2 3">
    <name type="scientific">Noviherbaspirillum album</name>
    <dbReference type="NCBI Taxonomy" id="3080276"/>
    <lineage>
        <taxon>Bacteria</taxon>
        <taxon>Pseudomonadati</taxon>
        <taxon>Pseudomonadota</taxon>
        <taxon>Betaproteobacteria</taxon>
        <taxon>Burkholderiales</taxon>
        <taxon>Oxalobacteraceae</taxon>
        <taxon>Noviherbaspirillum</taxon>
    </lineage>
</organism>
<dbReference type="Gene3D" id="2.30.110.10">
    <property type="entry name" value="Electron Transport, Fmn-binding Protein, Chain A"/>
    <property type="match status" value="1"/>
</dbReference>
<gene>
    <name evidence="2" type="ORF">RY831_15710</name>
</gene>
<sequence length="327" mass="35711">METKLPADSRNPAPFHRGEIDAQERAGVREQMARVGAVVIRDYMPEQHREFFPLLPTLLAGGIDRHGEVWASILCGEPGFVSSPDNRTLRIAALPAAQDPLAPAMQPGQRLGLLGLQFETRRRNRANGIVSELDERGFTLAVQQSFGNCPKYIQTREIADARFAAAGEEVLAGDGALPQEAVALIRRSDTFFIATASNAASGAADDSAYGADVSHRGGRPGFVAVDADGSLCWPDFIGNNFFNTIGNLVADGRAGLLFIDFEQGDILQMSGRGTVEWAGERLRQFAGAQRLLRFEAGRWLLRKAAFPLRWALQEQSPHLERTGAWNQ</sequence>
<dbReference type="InterPro" id="IPR012349">
    <property type="entry name" value="Split_barrel_FMN-bd"/>
</dbReference>
<dbReference type="Proteomes" id="UP001352263">
    <property type="component" value="Unassembled WGS sequence"/>
</dbReference>
<reference evidence="2 3" key="1">
    <citation type="submission" date="2023-10" db="EMBL/GenBank/DDBJ databases">
        <title>Noviherbaspirillum sp. CPCC 100848 genome assembly.</title>
        <authorList>
            <person name="Li X.Y."/>
            <person name="Fang X.M."/>
        </authorList>
    </citation>
    <scope>NUCLEOTIDE SEQUENCE [LARGE SCALE GENOMIC DNA]</scope>
    <source>
        <strain evidence="2 3">CPCC 100848</strain>
    </source>
</reference>
<name>A0ABU6JBC7_9BURK</name>
<dbReference type="PANTHER" id="PTHR42815">
    <property type="entry name" value="FAD-BINDING, PUTATIVE (AFU_ORTHOLOGUE AFUA_6G07600)-RELATED"/>
    <property type="match status" value="1"/>
</dbReference>
<evidence type="ECO:0000313" key="2">
    <source>
        <dbReference type="EMBL" id="MEC4720610.1"/>
    </source>
</evidence>
<dbReference type="RefSeq" id="WP_326507323.1">
    <property type="nucleotide sequence ID" value="NZ_JAWIIV010000012.1"/>
</dbReference>
<evidence type="ECO:0000256" key="1">
    <source>
        <dbReference type="SAM" id="MobiDB-lite"/>
    </source>
</evidence>